<dbReference type="Proteomes" id="UP000051086">
    <property type="component" value="Unassembled WGS sequence"/>
</dbReference>
<dbReference type="InterPro" id="IPR045254">
    <property type="entry name" value="Nit1/2_C-N_Hydrolase"/>
</dbReference>
<dbReference type="Pfam" id="PF00795">
    <property type="entry name" value="CN_hydrolase"/>
    <property type="match status" value="1"/>
</dbReference>
<evidence type="ECO:0000313" key="6">
    <source>
        <dbReference type="Proteomes" id="UP000051086"/>
    </source>
</evidence>
<dbReference type="RefSeq" id="WP_058242512.1">
    <property type="nucleotide sequence ID" value="NZ_CYSB01000026.1"/>
</dbReference>
<dbReference type="SUPFAM" id="SSF56317">
    <property type="entry name" value="Carbon-nitrogen hydrolase"/>
    <property type="match status" value="1"/>
</dbReference>
<dbReference type="InterPro" id="IPR003010">
    <property type="entry name" value="C-N_Hydrolase"/>
</dbReference>
<dbReference type="OrthoDB" id="9811121at2"/>
<dbReference type="GO" id="GO:0016811">
    <property type="term" value="F:hydrolase activity, acting on carbon-nitrogen (but not peptide) bonds, in linear amides"/>
    <property type="evidence" value="ECO:0007669"/>
    <property type="project" value="InterPro"/>
</dbReference>
<dbReference type="InterPro" id="IPR036526">
    <property type="entry name" value="C-N_Hydrolase_sf"/>
</dbReference>
<dbReference type="PROSITE" id="PS50263">
    <property type="entry name" value="CN_HYDROLASE"/>
    <property type="match status" value="1"/>
</dbReference>
<feature type="domain" description="CN hydrolase" evidence="3">
    <location>
        <begin position="3"/>
        <end position="256"/>
    </location>
</feature>
<dbReference type="PANTHER" id="PTHR23088">
    <property type="entry name" value="NITRILASE-RELATED"/>
    <property type="match status" value="1"/>
</dbReference>
<reference evidence="5 7" key="1">
    <citation type="submission" date="2015-09" db="EMBL/GenBank/DDBJ databases">
        <authorList>
            <consortium name="Swine Surveillance"/>
        </authorList>
    </citation>
    <scope>NUCLEOTIDE SEQUENCE [LARGE SCALE GENOMIC DNA]</scope>
    <source>
        <strain evidence="5 7">5120</strain>
    </source>
</reference>
<protein>
    <submittedName>
        <fullName evidence="5">(R)-stereoselective amidase</fullName>
        <ecNumber evidence="5">3.5.1.100</ecNumber>
    </submittedName>
</protein>
<dbReference type="PROSITE" id="PS01227">
    <property type="entry name" value="UPF0012"/>
    <property type="match status" value="1"/>
</dbReference>
<dbReference type="Proteomes" id="UP000051887">
    <property type="component" value="Unassembled WGS sequence"/>
</dbReference>
<dbReference type="InterPro" id="IPR001110">
    <property type="entry name" value="UPF0012_CS"/>
</dbReference>
<dbReference type="CDD" id="cd07572">
    <property type="entry name" value="nit"/>
    <property type="match status" value="1"/>
</dbReference>
<organism evidence="5 7">
    <name type="scientific">Thalassovita autumnalis</name>
    <dbReference type="NCBI Taxonomy" id="2072972"/>
    <lineage>
        <taxon>Bacteria</taxon>
        <taxon>Pseudomonadati</taxon>
        <taxon>Pseudomonadota</taxon>
        <taxon>Alphaproteobacteria</taxon>
        <taxon>Rhodobacterales</taxon>
        <taxon>Roseobacteraceae</taxon>
        <taxon>Thalassovita</taxon>
    </lineage>
</organism>
<evidence type="ECO:0000256" key="2">
    <source>
        <dbReference type="ARBA" id="ARBA00022801"/>
    </source>
</evidence>
<gene>
    <name evidence="5" type="primary">ramA_1</name>
    <name evidence="4" type="ORF">TL5118_01736</name>
    <name evidence="5" type="ORF">TL5120_00969</name>
</gene>
<dbReference type="EC" id="3.5.1.100" evidence="5"/>
<proteinExistence type="inferred from homology"/>
<evidence type="ECO:0000313" key="5">
    <source>
        <dbReference type="EMBL" id="CUH71183.1"/>
    </source>
</evidence>
<dbReference type="EMBL" id="CYSB01000026">
    <property type="protein sequence ID" value="CUH66394.1"/>
    <property type="molecule type" value="Genomic_DNA"/>
</dbReference>
<keyword evidence="6" id="KW-1185">Reference proteome</keyword>
<dbReference type="PANTHER" id="PTHR23088:SF27">
    <property type="entry name" value="DEAMINATED GLUTATHIONE AMIDASE"/>
    <property type="match status" value="1"/>
</dbReference>
<evidence type="ECO:0000256" key="1">
    <source>
        <dbReference type="ARBA" id="ARBA00010613"/>
    </source>
</evidence>
<comment type="similarity">
    <text evidence="1">Belongs to the carbon-nitrogen hydrolase superfamily. NIT1/NIT2 family.</text>
</comment>
<dbReference type="EMBL" id="CYSC01000017">
    <property type="protein sequence ID" value="CUH71183.1"/>
    <property type="molecule type" value="Genomic_DNA"/>
</dbReference>
<accession>A0A0N7LX83</accession>
<reference evidence="4 6" key="2">
    <citation type="submission" date="2015-09" db="EMBL/GenBank/DDBJ databases">
        <authorList>
            <person name="Rodrigo-Torres L."/>
            <person name="Arahal D.R."/>
        </authorList>
    </citation>
    <scope>NUCLEOTIDE SEQUENCE [LARGE SCALE GENOMIC DNA]</scope>
    <source>
        <strain evidence="4 6">CECT 5118</strain>
    </source>
</reference>
<sequence>MITKTALVQLNASDDPAANLPITQGFIREAALGGAQFVLTPEVTNCLSSSRRHQQEVLQHQDEDQTLKGLRDSAAEHGIWLLIGSLALKTQDADGRFANRSFLIAPDGSIKAWYDKIHMFDVQVSPTETYRESDGYRPGSRAVTAEVPFGRLGMTICYDVRFPYLHRTLTDHGATILTAPAAFSPVTGQAHWEPLLRARAIENTAYVLAPAQCGSHDSHNGKVRKTHGHSIAISPWGEVLAEAGDEPCVTFVDLDTSAVEEARQKVPSLTHTREFETP</sequence>
<dbReference type="AlphaFoldDB" id="A0A0N7LX83"/>
<evidence type="ECO:0000313" key="4">
    <source>
        <dbReference type="EMBL" id="CUH66394.1"/>
    </source>
</evidence>
<evidence type="ECO:0000313" key="7">
    <source>
        <dbReference type="Proteomes" id="UP000051887"/>
    </source>
</evidence>
<name>A0A0N7LX83_9RHOB</name>
<keyword evidence="2 5" id="KW-0378">Hydrolase</keyword>
<dbReference type="Gene3D" id="3.60.110.10">
    <property type="entry name" value="Carbon-nitrogen hydrolase"/>
    <property type="match status" value="1"/>
</dbReference>
<evidence type="ECO:0000259" key="3">
    <source>
        <dbReference type="PROSITE" id="PS50263"/>
    </source>
</evidence>